<evidence type="ECO:0000313" key="2">
    <source>
        <dbReference type="EMBL" id="EYF03412.1"/>
    </source>
</evidence>
<dbReference type="SUPFAM" id="SSF74653">
    <property type="entry name" value="TolA/TonB C-terminal domain"/>
    <property type="match status" value="1"/>
</dbReference>
<dbReference type="PROSITE" id="PS51257">
    <property type="entry name" value="PROKAR_LIPOPROTEIN"/>
    <property type="match status" value="1"/>
</dbReference>
<accession>A0A017T338</accession>
<name>A0A017T338_9BACT</name>
<comment type="caution">
    <text evidence="2">The sequence shown here is derived from an EMBL/GenBank/DDBJ whole genome shotgun (WGS) entry which is preliminary data.</text>
</comment>
<reference evidence="2 3" key="1">
    <citation type="submission" date="2013-05" db="EMBL/GenBank/DDBJ databases">
        <title>Genome assembly of Chondromyces apiculatus DSM 436.</title>
        <authorList>
            <person name="Sharma G."/>
            <person name="Khatri I."/>
            <person name="Kaur C."/>
            <person name="Mayilraj S."/>
            <person name="Subramanian S."/>
        </authorList>
    </citation>
    <scope>NUCLEOTIDE SEQUENCE [LARGE SCALE GENOMIC DNA]</scope>
    <source>
        <strain evidence="2 3">DSM 436</strain>
    </source>
</reference>
<evidence type="ECO:0000313" key="3">
    <source>
        <dbReference type="Proteomes" id="UP000019678"/>
    </source>
</evidence>
<evidence type="ECO:0008006" key="4">
    <source>
        <dbReference type="Google" id="ProtNLM"/>
    </source>
</evidence>
<dbReference type="eggNOG" id="COG1716">
    <property type="taxonomic scope" value="Bacteria"/>
</dbReference>
<proteinExistence type="predicted"/>
<dbReference type="AlphaFoldDB" id="A0A017T338"/>
<keyword evidence="3" id="KW-1185">Reference proteome</keyword>
<dbReference type="STRING" id="1192034.CAP_5605"/>
<dbReference type="RefSeq" id="WP_044246138.1">
    <property type="nucleotide sequence ID" value="NZ_ASRX01000047.1"/>
</dbReference>
<organism evidence="2 3">
    <name type="scientific">Chondromyces apiculatus DSM 436</name>
    <dbReference type="NCBI Taxonomy" id="1192034"/>
    <lineage>
        <taxon>Bacteria</taxon>
        <taxon>Pseudomonadati</taxon>
        <taxon>Myxococcota</taxon>
        <taxon>Polyangia</taxon>
        <taxon>Polyangiales</taxon>
        <taxon>Polyangiaceae</taxon>
        <taxon>Chondromyces</taxon>
    </lineage>
</organism>
<gene>
    <name evidence="2" type="ORF">CAP_5605</name>
</gene>
<dbReference type="Proteomes" id="UP000019678">
    <property type="component" value="Unassembled WGS sequence"/>
</dbReference>
<feature type="chain" id="PRO_5001496565" description="AgmX/PglI C-terminal domain-containing protein" evidence="1">
    <location>
        <begin position="29"/>
        <end position="170"/>
    </location>
</feature>
<dbReference type="InterPro" id="IPR049806">
    <property type="entry name" value="MasK-like_C"/>
</dbReference>
<dbReference type="NCBIfam" id="NF033768">
    <property type="entry name" value="myxo_SS_tail"/>
    <property type="match status" value="1"/>
</dbReference>
<sequence>MNRISLISAAFLPMVLASLSLGCGGAEAMDEATQEAMGASEASNPGYGYEMREDTIDAAPQAVQAADGNIVAGRLRPEVIQSTVRGRFEAMRPCYEAALQQNATLAGKVTVRFQVLADGSVVGAQDNGSTLADATAVQCVVDVFAGTSFPASEAGTATVIYPIEFAPGDD</sequence>
<dbReference type="EMBL" id="ASRX01000047">
    <property type="protein sequence ID" value="EYF03412.1"/>
    <property type="molecule type" value="Genomic_DNA"/>
</dbReference>
<evidence type="ECO:0000256" key="1">
    <source>
        <dbReference type="SAM" id="SignalP"/>
    </source>
</evidence>
<protein>
    <recommendedName>
        <fullName evidence="4">AgmX/PglI C-terminal domain-containing protein</fullName>
    </recommendedName>
</protein>
<keyword evidence="1" id="KW-0732">Signal</keyword>
<feature type="signal peptide" evidence="1">
    <location>
        <begin position="1"/>
        <end position="28"/>
    </location>
</feature>